<dbReference type="Gramene" id="QL10p053034:mrna">
    <property type="protein sequence ID" value="QL10p053034:mrna:CDS:1"/>
    <property type="gene ID" value="QL10p053034"/>
</dbReference>
<dbReference type="EnsemblPlants" id="QL10p053034:mrna">
    <property type="protein sequence ID" value="QL10p053034:mrna:CDS:1"/>
    <property type="gene ID" value="QL10p053034"/>
</dbReference>
<dbReference type="EMBL" id="LRBV02000010">
    <property type="status" value="NOT_ANNOTATED_CDS"/>
    <property type="molecule type" value="Genomic_DNA"/>
</dbReference>
<dbReference type="Proteomes" id="UP000594261">
    <property type="component" value="Chromosome 10"/>
</dbReference>
<dbReference type="PANTHER" id="PTHR37245:SF4">
    <property type="entry name" value="PAMP-INDUCED SECRETED PEPTIDE 1"/>
    <property type="match status" value="1"/>
</dbReference>
<protein>
    <submittedName>
        <fullName evidence="2">Uncharacterized protein</fullName>
    </submittedName>
</protein>
<dbReference type="GO" id="GO:0006952">
    <property type="term" value="P:defense response"/>
    <property type="evidence" value="ECO:0007669"/>
    <property type="project" value="InterPro"/>
</dbReference>
<dbReference type="PANTHER" id="PTHR37245">
    <property type="entry name" value="PAMP-INDUCED SECRETED PEPTIDE 1"/>
    <property type="match status" value="1"/>
</dbReference>
<accession>A0A7N2RCJ7</accession>
<proteinExistence type="predicted"/>
<reference evidence="2" key="2">
    <citation type="submission" date="2021-01" db="UniProtKB">
        <authorList>
            <consortium name="EnsemblPlants"/>
        </authorList>
    </citation>
    <scope>IDENTIFICATION</scope>
</reference>
<feature type="signal peptide" evidence="1">
    <location>
        <begin position="1"/>
        <end position="22"/>
    </location>
</feature>
<feature type="chain" id="PRO_5029508723" evidence="1">
    <location>
        <begin position="23"/>
        <end position="73"/>
    </location>
</feature>
<dbReference type="InParanoid" id="A0A7N2RCJ7"/>
<organism evidence="2 3">
    <name type="scientific">Quercus lobata</name>
    <name type="common">Valley oak</name>
    <dbReference type="NCBI Taxonomy" id="97700"/>
    <lineage>
        <taxon>Eukaryota</taxon>
        <taxon>Viridiplantae</taxon>
        <taxon>Streptophyta</taxon>
        <taxon>Embryophyta</taxon>
        <taxon>Tracheophyta</taxon>
        <taxon>Spermatophyta</taxon>
        <taxon>Magnoliopsida</taxon>
        <taxon>eudicotyledons</taxon>
        <taxon>Gunneridae</taxon>
        <taxon>Pentapetalae</taxon>
        <taxon>rosids</taxon>
        <taxon>fabids</taxon>
        <taxon>Fagales</taxon>
        <taxon>Fagaceae</taxon>
        <taxon>Quercus</taxon>
    </lineage>
</organism>
<sequence length="73" mass="7934">MKFNTLLIIFVISIAILSHTTAVEARRLYMLCEGFGNVNNLERSSSVYEKAKNSIASLLERLPSGPSPGGIGH</sequence>
<evidence type="ECO:0000313" key="3">
    <source>
        <dbReference type="Proteomes" id="UP000594261"/>
    </source>
</evidence>
<keyword evidence="1" id="KW-0732">Signal</keyword>
<keyword evidence="3" id="KW-1185">Reference proteome</keyword>
<reference evidence="2 3" key="1">
    <citation type="journal article" date="2016" name="G3 (Bethesda)">
        <title>First Draft Assembly and Annotation of the Genome of a California Endemic Oak Quercus lobata Nee (Fagaceae).</title>
        <authorList>
            <person name="Sork V.L."/>
            <person name="Fitz-Gibbon S.T."/>
            <person name="Puiu D."/>
            <person name="Crepeau M."/>
            <person name="Gugger P.F."/>
            <person name="Sherman R."/>
            <person name="Stevens K."/>
            <person name="Langley C.H."/>
            <person name="Pellegrini M."/>
            <person name="Salzberg S.L."/>
        </authorList>
    </citation>
    <scope>NUCLEOTIDE SEQUENCE [LARGE SCALE GENOMIC DNA]</scope>
    <source>
        <strain evidence="2 3">cv. SW786</strain>
    </source>
</reference>
<name>A0A7N2RCJ7_QUELO</name>
<evidence type="ECO:0000256" key="1">
    <source>
        <dbReference type="SAM" id="SignalP"/>
    </source>
</evidence>
<dbReference type="InterPro" id="IPR040273">
    <property type="entry name" value="PIP1"/>
</dbReference>
<evidence type="ECO:0000313" key="2">
    <source>
        <dbReference type="EnsemblPlants" id="QL10p053034:mrna:CDS:1"/>
    </source>
</evidence>
<dbReference type="AlphaFoldDB" id="A0A7N2RCJ7"/>